<proteinExistence type="predicted"/>
<protein>
    <submittedName>
        <fullName evidence="2">Uncharacterized protein</fullName>
    </submittedName>
</protein>
<dbReference type="EMBL" id="HBER01028586">
    <property type="protein sequence ID" value="CAD8539069.1"/>
    <property type="molecule type" value="Transcribed_RNA"/>
</dbReference>
<feature type="transmembrane region" description="Helical" evidence="1">
    <location>
        <begin position="123"/>
        <end position="142"/>
    </location>
</feature>
<reference evidence="2" key="1">
    <citation type="submission" date="2021-01" db="EMBL/GenBank/DDBJ databases">
        <authorList>
            <person name="Corre E."/>
            <person name="Pelletier E."/>
            <person name="Niang G."/>
            <person name="Scheremetjew M."/>
            <person name="Finn R."/>
            <person name="Kale V."/>
            <person name="Holt S."/>
            <person name="Cochrane G."/>
            <person name="Meng A."/>
            <person name="Brown T."/>
            <person name="Cohen L."/>
        </authorList>
    </citation>
    <scope>NUCLEOTIDE SEQUENCE</scope>
    <source>
        <strain evidence="2">RCC1130</strain>
    </source>
</reference>
<evidence type="ECO:0000313" key="2">
    <source>
        <dbReference type="EMBL" id="CAD8539069.1"/>
    </source>
</evidence>
<gene>
    <name evidence="2" type="ORF">CLEP1334_LOCUS14352</name>
</gene>
<organism evidence="2">
    <name type="scientific">Calcidiscus leptoporus</name>
    <dbReference type="NCBI Taxonomy" id="127549"/>
    <lineage>
        <taxon>Eukaryota</taxon>
        <taxon>Haptista</taxon>
        <taxon>Haptophyta</taxon>
        <taxon>Prymnesiophyceae</taxon>
        <taxon>Coccolithales</taxon>
        <taxon>Calcidiscaceae</taxon>
        <taxon>Calcidiscus</taxon>
    </lineage>
</organism>
<keyword evidence="1" id="KW-0472">Membrane</keyword>
<accession>A0A7S0J2K5</accession>
<keyword evidence="1" id="KW-1133">Transmembrane helix</keyword>
<evidence type="ECO:0000256" key="1">
    <source>
        <dbReference type="SAM" id="Phobius"/>
    </source>
</evidence>
<name>A0A7S0J2K5_9EUKA</name>
<dbReference type="AlphaFoldDB" id="A0A7S0J2K5"/>
<sequence length="226" mass="24385">MRCGCARQLCTGGETKEVAKRNRVDDTALDTVQPLKRDGIEVKVWGSNLELPEVSKKQAEDSYLDATDVTRAITPPTGLVNKTRDDFSKDRFNYVAANLNPASQYVVMGGKGKVAPVAVSQGAIAIASLLVLMSAVTAVLYIKKEWKVNSLKELGDRLREKGSARRESIESASAARLVRSISQTADTTVKANVDLIRRPTQHAAESLTSTFQGGVVKRGATKAPDP</sequence>
<keyword evidence="1" id="KW-0812">Transmembrane</keyword>